<keyword evidence="2" id="KW-1185">Reference proteome</keyword>
<protein>
    <submittedName>
        <fullName evidence="1">Cytochrome C oxidase subunit I</fullName>
    </submittedName>
</protein>
<dbReference type="Proteomes" id="UP000004277">
    <property type="component" value="Unassembled WGS sequence"/>
</dbReference>
<sequence length="219" mass="24258">MHPHDPANRHVDASALPDPRIDARTRSGRLKMVLLLLFCASPVIASYFTYYVIRPAGGKTNYGVLVQPQRPIPEALRVVDEQGASQPLTAFKGKWLLITVHGSACDTACTEQLFLARQTRVSQGAERERVVPMWMITDDGPIDPRLTAAYNDEQGAVRFLRASAPALADWLPVEAGGDVRDHLFLVDPIGNLMMRFPAKADPAKVRSEMIKLLKYNRVG</sequence>
<evidence type="ECO:0000313" key="1">
    <source>
        <dbReference type="EMBL" id="TMS57212.1"/>
    </source>
</evidence>
<name>A0ACD3SLZ5_9BURK</name>
<organism evidence="1 2">
    <name type="scientific">Imbroritus primus</name>
    <dbReference type="NCBI Taxonomy" id="3058603"/>
    <lineage>
        <taxon>Bacteria</taxon>
        <taxon>Pseudomonadati</taxon>
        <taxon>Pseudomonadota</taxon>
        <taxon>Betaproteobacteria</taxon>
        <taxon>Burkholderiales</taxon>
        <taxon>Burkholderiaceae</taxon>
        <taxon>Imbroritus</taxon>
    </lineage>
</organism>
<reference evidence="1" key="1">
    <citation type="submission" date="2019-05" db="EMBL/GenBank/DDBJ databases">
        <title>Revised genome assembly of Burkholderiaceae (previously Ralstonia) sp. PBA.</title>
        <authorList>
            <person name="Gan H.M."/>
        </authorList>
    </citation>
    <scope>NUCLEOTIDE SEQUENCE</scope>
    <source>
        <strain evidence="1">PBA</strain>
    </source>
</reference>
<accession>A0ACD3SLZ5</accession>
<comment type="caution">
    <text evidence="1">The sequence shown here is derived from an EMBL/GenBank/DDBJ whole genome shotgun (WGS) entry which is preliminary data.</text>
</comment>
<dbReference type="EMBL" id="AKCV02000025">
    <property type="protein sequence ID" value="TMS57212.1"/>
    <property type="molecule type" value="Genomic_DNA"/>
</dbReference>
<proteinExistence type="predicted"/>
<evidence type="ECO:0000313" key="2">
    <source>
        <dbReference type="Proteomes" id="UP000004277"/>
    </source>
</evidence>
<gene>
    <name evidence="1" type="ORF">MW7_014775</name>
</gene>